<dbReference type="EMBL" id="AWWV01011892">
    <property type="protein sequence ID" value="OMO69990.1"/>
    <property type="molecule type" value="Genomic_DNA"/>
</dbReference>
<accession>A0A1R3HI35</accession>
<evidence type="ECO:0000313" key="2">
    <source>
        <dbReference type="EMBL" id="OMO69990.1"/>
    </source>
</evidence>
<reference evidence="2 3" key="1">
    <citation type="submission" date="2013-09" db="EMBL/GenBank/DDBJ databases">
        <title>Corchorus capsularis genome sequencing.</title>
        <authorList>
            <person name="Alam M."/>
            <person name="Haque M.S."/>
            <person name="Islam M.S."/>
            <person name="Emdad E.M."/>
            <person name="Islam M.M."/>
            <person name="Ahmed B."/>
            <person name="Halim A."/>
            <person name="Hossen Q.M.M."/>
            <person name="Hossain M.Z."/>
            <person name="Ahmed R."/>
            <person name="Khan M.M."/>
            <person name="Islam R."/>
            <person name="Rashid M.M."/>
            <person name="Khan S.A."/>
            <person name="Rahman M.S."/>
            <person name="Alam M."/>
        </authorList>
    </citation>
    <scope>NUCLEOTIDE SEQUENCE [LARGE SCALE GENOMIC DNA]</scope>
    <source>
        <strain evidence="3">cv. CVL-1</strain>
        <tissue evidence="2">Whole seedling</tissue>
    </source>
</reference>
<protein>
    <submittedName>
        <fullName evidence="2">Uncharacterized protein</fullName>
    </submittedName>
</protein>
<proteinExistence type="predicted"/>
<name>A0A1R3HI35_COCAP</name>
<evidence type="ECO:0000313" key="3">
    <source>
        <dbReference type="Proteomes" id="UP000188268"/>
    </source>
</evidence>
<feature type="region of interest" description="Disordered" evidence="1">
    <location>
        <begin position="21"/>
        <end position="40"/>
    </location>
</feature>
<organism evidence="2 3">
    <name type="scientific">Corchorus capsularis</name>
    <name type="common">Jute</name>
    <dbReference type="NCBI Taxonomy" id="210143"/>
    <lineage>
        <taxon>Eukaryota</taxon>
        <taxon>Viridiplantae</taxon>
        <taxon>Streptophyta</taxon>
        <taxon>Embryophyta</taxon>
        <taxon>Tracheophyta</taxon>
        <taxon>Spermatophyta</taxon>
        <taxon>Magnoliopsida</taxon>
        <taxon>eudicotyledons</taxon>
        <taxon>Gunneridae</taxon>
        <taxon>Pentapetalae</taxon>
        <taxon>rosids</taxon>
        <taxon>malvids</taxon>
        <taxon>Malvales</taxon>
        <taxon>Malvaceae</taxon>
        <taxon>Grewioideae</taxon>
        <taxon>Apeibeae</taxon>
        <taxon>Corchorus</taxon>
    </lineage>
</organism>
<evidence type="ECO:0000256" key="1">
    <source>
        <dbReference type="SAM" id="MobiDB-lite"/>
    </source>
</evidence>
<gene>
    <name evidence="2" type="ORF">CCACVL1_19170</name>
</gene>
<dbReference type="Gramene" id="OMO69990">
    <property type="protein sequence ID" value="OMO69990"/>
    <property type="gene ID" value="CCACVL1_19170"/>
</dbReference>
<sequence length="40" mass="4706">MWLSAFVTYCRYIEGGCKQRRKGRGKPMRKTVGKWAKKKA</sequence>
<comment type="caution">
    <text evidence="2">The sequence shown here is derived from an EMBL/GenBank/DDBJ whole genome shotgun (WGS) entry which is preliminary data.</text>
</comment>
<dbReference type="Proteomes" id="UP000188268">
    <property type="component" value="Unassembled WGS sequence"/>
</dbReference>
<dbReference type="AlphaFoldDB" id="A0A1R3HI35"/>
<keyword evidence="3" id="KW-1185">Reference proteome</keyword>